<evidence type="ECO:0000256" key="1">
    <source>
        <dbReference type="SAM" id="MobiDB-lite"/>
    </source>
</evidence>
<feature type="region of interest" description="Disordered" evidence="1">
    <location>
        <begin position="1"/>
        <end position="48"/>
    </location>
</feature>
<sequence>MDEQGDSSEAYSSSESYDERRTDQEGSMDKTVALCSPANEISEREKDQDMDASYPLLDTMDQIQGYSNVDFQEVKISPPFYQNAVIGLRPELETEDISFDLHPMIISAENAKDLMLQHAKTNSASTKTATELTINSVKSSNAYHYELETFTESRSIKWASEPFYGGNIYRGGDPPGPWDISTKPRQMFQSGEIKLEVPFTASVKPCHKCGAIGYITCDFCNGKGWVSFKWGKTNCKRCHPENGIELEEKELEEVSCECIKCQSKCTDCKGRGKIECHKCKGLGNLRWYIQLIVKWIEKALIVEYTTYIYFTCTLVETWSLKEVQEQEVSTRSQQDSAW</sequence>
<keyword evidence="3" id="KW-1185">Reference proteome</keyword>
<organism evidence="2 3">
    <name type="scientific">Elysia crispata</name>
    <name type="common">lettuce slug</name>
    <dbReference type="NCBI Taxonomy" id="231223"/>
    <lineage>
        <taxon>Eukaryota</taxon>
        <taxon>Metazoa</taxon>
        <taxon>Spiralia</taxon>
        <taxon>Lophotrochozoa</taxon>
        <taxon>Mollusca</taxon>
        <taxon>Gastropoda</taxon>
        <taxon>Heterobranchia</taxon>
        <taxon>Euthyneura</taxon>
        <taxon>Panpulmonata</taxon>
        <taxon>Sacoglossa</taxon>
        <taxon>Placobranchoidea</taxon>
        <taxon>Plakobranchidae</taxon>
        <taxon>Elysia</taxon>
    </lineage>
</organism>
<protein>
    <recommendedName>
        <fullName evidence="4">Protein SSUH2 homolog</fullName>
    </recommendedName>
</protein>
<reference evidence="2" key="1">
    <citation type="journal article" date="2023" name="G3 (Bethesda)">
        <title>A reference genome for the long-term kleptoplast-retaining sea slug Elysia crispata morphotype clarki.</title>
        <authorList>
            <person name="Eastman K.E."/>
            <person name="Pendleton A.L."/>
            <person name="Shaikh M.A."/>
            <person name="Suttiyut T."/>
            <person name="Ogas R."/>
            <person name="Tomko P."/>
            <person name="Gavelis G."/>
            <person name="Widhalm J.R."/>
            <person name="Wisecaver J.H."/>
        </authorList>
    </citation>
    <scope>NUCLEOTIDE SEQUENCE</scope>
    <source>
        <strain evidence="2">ECLA1</strain>
    </source>
</reference>
<name>A0AAE1D7M4_9GAST</name>
<comment type="caution">
    <text evidence="2">The sequence shown here is derived from an EMBL/GenBank/DDBJ whole genome shotgun (WGS) entry which is preliminary data.</text>
</comment>
<dbReference type="EMBL" id="JAWDGP010005011">
    <property type="protein sequence ID" value="KAK3760321.1"/>
    <property type="molecule type" value="Genomic_DNA"/>
</dbReference>
<feature type="compositionally biased region" description="Basic and acidic residues" evidence="1">
    <location>
        <begin position="17"/>
        <end position="28"/>
    </location>
</feature>
<evidence type="ECO:0008006" key="4">
    <source>
        <dbReference type="Google" id="ProtNLM"/>
    </source>
</evidence>
<dbReference type="AlphaFoldDB" id="A0AAE1D7M4"/>
<dbReference type="InterPro" id="IPR052789">
    <property type="entry name" value="SSUH2_homolog"/>
</dbReference>
<dbReference type="PANTHER" id="PTHR48465">
    <property type="entry name" value="PROTEIN SSUH2 HOMOLOG"/>
    <property type="match status" value="1"/>
</dbReference>
<accession>A0AAE1D7M4</accession>
<dbReference type="Proteomes" id="UP001283361">
    <property type="component" value="Unassembled WGS sequence"/>
</dbReference>
<evidence type="ECO:0000313" key="3">
    <source>
        <dbReference type="Proteomes" id="UP001283361"/>
    </source>
</evidence>
<proteinExistence type="predicted"/>
<gene>
    <name evidence="2" type="ORF">RRG08_045983</name>
</gene>
<dbReference type="PANTHER" id="PTHR48465:SF1">
    <property type="entry name" value="PROTEIN SSUH2 HOMOLOG"/>
    <property type="match status" value="1"/>
</dbReference>
<evidence type="ECO:0000313" key="2">
    <source>
        <dbReference type="EMBL" id="KAK3760321.1"/>
    </source>
</evidence>